<keyword evidence="10" id="KW-1185">Reference proteome</keyword>
<keyword evidence="2" id="KW-1003">Cell membrane</keyword>
<reference evidence="10" key="1">
    <citation type="journal article" date="2019" name="Int. J. Syst. Evol. Microbiol.">
        <title>The Global Catalogue of Microorganisms (GCM) 10K type strain sequencing project: providing services to taxonomists for standard genome sequencing and annotation.</title>
        <authorList>
            <consortium name="The Broad Institute Genomics Platform"/>
            <consortium name="The Broad Institute Genome Sequencing Center for Infectious Disease"/>
            <person name="Wu L."/>
            <person name="Ma J."/>
        </authorList>
    </citation>
    <scope>NUCLEOTIDE SEQUENCE [LARGE SCALE GENOMIC DNA]</scope>
    <source>
        <strain evidence="10">JCM 15481</strain>
    </source>
</reference>
<comment type="caution">
    <text evidence="9">The sequence shown here is derived from an EMBL/GenBank/DDBJ whole genome shotgun (WGS) entry which is preliminary data.</text>
</comment>
<evidence type="ECO:0000313" key="10">
    <source>
        <dbReference type="Proteomes" id="UP001500443"/>
    </source>
</evidence>
<evidence type="ECO:0000256" key="2">
    <source>
        <dbReference type="ARBA" id="ARBA00022475"/>
    </source>
</evidence>
<evidence type="ECO:0000256" key="6">
    <source>
        <dbReference type="SAM" id="MobiDB-lite"/>
    </source>
</evidence>
<dbReference type="EMBL" id="BAAAPF010000067">
    <property type="protein sequence ID" value="GAA2122546.1"/>
    <property type="molecule type" value="Genomic_DNA"/>
</dbReference>
<protein>
    <recommendedName>
        <fullName evidence="8">Cardiolipin synthase N-terminal domain-containing protein</fullName>
    </recommendedName>
</protein>
<dbReference type="InterPro" id="IPR027379">
    <property type="entry name" value="CLS_N"/>
</dbReference>
<evidence type="ECO:0000313" key="9">
    <source>
        <dbReference type="EMBL" id="GAA2122546.1"/>
    </source>
</evidence>
<evidence type="ECO:0000256" key="1">
    <source>
        <dbReference type="ARBA" id="ARBA00004651"/>
    </source>
</evidence>
<proteinExistence type="predicted"/>
<feature type="region of interest" description="Disordered" evidence="6">
    <location>
        <begin position="120"/>
        <end position="200"/>
    </location>
</feature>
<accession>A0ABP5JZH0</accession>
<evidence type="ECO:0000256" key="7">
    <source>
        <dbReference type="SAM" id="Phobius"/>
    </source>
</evidence>
<gene>
    <name evidence="9" type="ORF">GCM10009802_26490</name>
</gene>
<dbReference type="Proteomes" id="UP001500443">
    <property type="component" value="Unassembled WGS sequence"/>
</dbReference>
<keyword evidence="4 7" id="KW-1133">Transmembrane helix</keyword>
<keyword evidence="5 7" id="KW-0472">Membrane</keyword>
<organism evidence="9 10">
    <name type="scientific">Streptomyces synnematoformans</name>
    <dbReference type="NCBI Taxonomy" id="415721"/>
    <lineage>
        <taxon>Bacteria</taxon>
        <taxon>Bacillati</taxon>
        <taxon>Actinomycetota</taxon>
        <taxon>Actinomycetes</taxon>
        <taxon>Kitasatosporales</taxon>
        <taxon>Streptomycetaceae</taxon>
        <taxon>Streptomyces</taxon>
    </lineage>
</organism>
<keyword evidence="3 7" id="KW-0812">Transmembrane</keyword>
<feature type="compositionally biased region" description="Basic and acidic residues" evidence="6">
    <location>
        <begin position="149"/>
        <end position="200"/>
    </location>
</feature>
<evidence type="ECO:0000256" key="3">
    <source>
        <dbReference type="ARBA" id="ARBA00022692"/>
    </source>
</evidence>
<feature type="transmembrane region" description="Helical" evidence="7">
    <location>
        <begin position="52"/>
        <end position="71"/>
    </location>
</feature>
<name>A0ABP5JZH0_9ACTN</name>
<evidence type="ECO:0000256" key="5">
    <source>
        <dbReference type="ARBA" id="ARBA00023136"/>
    </source>
</evidence>
<evidence type="ECO:0000256" key="4">
    <source>
        <dbReference type="ARBA" id="ARBA00022989"/>
    </source>
</evidence>
<evidence type="ECO:0000259" key="8">
    <source>
        <dbReference type="Pfam" id="PF13396"/>
    </source>
</evidence>
<feature type="transmembrane region" description="Helical" evidence="7">
    <location>
        <begin position="83"/>
        <end position="104"/>
    </location>
</feature>
<dbReference type="Pfam" id="PF13396">
    <property type="entry name" value="PLDc_N"/>
    <property type="match status" value="1"/>
</dbReference>
<comment type="subcellular location">
    <subcellularLocation>
        <location evidence="1">Cell membrane</location>
        <topology evidence="1">Multi-pass membrane protein</topology>
    </subcellularLocation>
</comment>
<sequence length="200" mass="21839">MGPGVGGAAAVSPLRITLDAPRCPYENRTAPRRGDAALPHPPHVEGPHMLRYLPFLLVLAVWIYAFIDCLNTPEKEVRNLPKLVWVAIIVLFGSVLFGPLAWLVGGRPRGRPVIAGGEAAAAGGVGDGRRAGRGRWVAPDDNPDFLRSLGEDRPKEEPPKNEEPDEKRDAKPDGKQDADREPERDEEGPEGRQGPDEDRR</sequence>
<feature type="domain" description="Cardiolipin synthase N-terminal" evidence="8">
    <location>
        <begin position="60"/>
        <end position="107"/>
    </location>
</feature>